<keyword evidence="2" id="KW-0012">Acyltransferase</keyword>
<dbReference type="InterPro" id="IPR039143">
    <property type="entry name" value="GNPNAT1-like"/>
</dbReference>
<evidence type="ECO:0000313" key="3">
    <source>
        <dbReference type="Proteomes" id="UP000823844"/>
    </source>
</evidence>
<gene>
    <name evidence="2" type="ORF">H9806_05105</name>
</gene>
<sequence>MNENFSLKQIDEMSGREMFCVERLRTDVFVTEQKITLPELDDQDLDAVQVFLLNEDQTNALAASRVFKDQKLGWMFGRVAVNKAVRGQDYGKKMMIAIHKFLKEQKATEVTCHAQVSAQGFYEKLGYQVCGPEFDEGGIKHVLMKKKLV</sequence>
<dbReference type="Proteomes" id="UP000823844">
    <property type="component" value="Unassembled WGS sequence"/>
</dbReference>
<evidence type="ECO:0000259" key="1">
    <source>
        <dbReference type="PROSITE" id="PS51186"/>
    </source>
</evidence>
<name>A0A9E2NTX4_9LACO</name>
<accession>A0A9E2NTX4</accession>
<dbReference type="GO" id="GO:0008080">
    <property type="term" value="F:N-acetyltransferase activity"/>
    <property type="evidence" value="ECO:0007669"/>
    <property type="project" value="TreeGrafter"/>
</dbReference>
<protein>
    <submittedName>
        <fullName evidence="2">GNAT family N-acetyltransferase</fullName>
        <ecNumber evidence="2">2.3.1.-</ecNumber>
    </submittedName>
</protein>
<dbReference type="AlphaFoldDB" id="A0A9E2NTX4"/>
<dbReference type="PANTHER" id="PTHR13355">
    <property type="entry name" value="GLUCOSAMINE 6-PHOSPHATE N-ACETYLTRANSFERASE"/>
    <property type="match status" value="1"/>
</dbReference>
<evidence type="ECO:0000313" key="2">
    <source>
        <dbReference type="EMBL" id="MBU3828500.1"/>
    </source>
</evidence>
<dbReference type="SUPFAM" id="SSF55729">
    <property type="entry name" value="Acyl-CoA N-acyltransferases (Nat)"/>
    <property type="match status" value="1"/>
</dbReference>
<feature type="domain" description="N-acetyltransferase" evidence="1">
    <location>
        <begin position="8"/>
        <end position="149"/>
    </location>
</feature>
<dbReference type="InterPro" id="IPR000182">
    <property type="entry name" value="GNAT_dom"/>
</dbReference>
<proteinExistence type="predicted"/>
<dbReference type="InterPro" id="IPR016181">
    <property type="entry name" value="Acyl_CoA_acyltransferase"/>
</dbReference>
<keyword evidence="2" id="KW-0808">Transferase</keyword>
<dbReference type="Pfam" id="PF13673">
    <property type="entry name" value="Acetyltransf_10"/>
    <property type="match status" value="1"/>
</dbReference>
<dbReference type="PROSITE" id="PS51186">
    <property type="entry name" value="GNAT"/>
    <property type="match status" value="1"/>
</dbReference>
<dbReference type="EC" id="2.3.1.-" evidence="2"/>
<dbReference type="CDD" id="cd04301">
    <property type="entry name" value="NAT_SF"/>
    <property type="match status" value="1"/>
</dbReference>
<reference evidence="2" key="1">
    <citation type="journal article" date="2021" name="PeerJ">
        <title>Extensive microbial diversity within the chicken gut microbiome revealed by metagenomics and culture.</title>
        <authorList>
            <person name="Gilroy R."/>
            <person name="Ravi A."/>
            <person name="Getino M."/>
            <person name="Pursley I."/>
            <person name="Horton D.L."/>
            <person name="Alikhan N.F."/>
            <person name="Baker D."/>
            <person name="Gharbi K."/>
            <person name="Hall N."/>
            <person name="Watson M."/>
            <person name="Adriaenssens E.M."/>
            <person name="Foster-Nyarko E."/>
            <person name="Jarju S."/>
            <person name="Secka A."/>
            <person name="Antonio M."/>
            <person name="Oren A."/>
            <person name="Chaudhuri R.R."/>
            <person name="La Ragione R."/>
            <person name="Hildebrand F."/>
            <person name="Pallen M.J."/>
        </authorList>
    </citation>
    <scope>NUCLEOTIDE SEQUENCE</scope>
    <source>
        <strain evidence="2">F6-686</strain>
    </source>
</reference>
<organism evidence="2 3">
    <name type="scientific">Candidatus Lactobacillus pullistercoris</name>
    <dbReference type="NCBI Taxonomy" id="2838636"/>
    <lineage>
        <taxon>Bacteria</taxon>
        <taxon>Bacillati</taxon>
        <taxon>Bacillota</taxon>
        <taxon>Bacilli</taxon>
        <taxon>Lactobacillales</taxon>
        <taxon>Lactobacillaceae</taxon>
        <taxon>Lactobacillus</taxon>
    </lineage>
</organism>
<dbReference type="EMBL" id="JAHLFT010000066">
    <property type="protein sequence ID" value="MBU3828500.1"/>
    <property type="molecule type" value="Genomic_DNA"/>
</dbReference>
<dbReference type="Gene3D" id="3.40.630.30">
    <property type="match status" value="1"/>
</dbReference>
<comment type="caution">
    <text evidence="2">The sequence shown here is derived from an EMBL/GenBank/DDBJ whole genome shotgun (WGS) entry which is preliminary data.</text>
</comment>
<reference evidence="2" key="2">
    <citation type="submission" date="2021-04" db="EMBL/GenBank/DDBJ databases">
        <authorList>
            <person name="Gilroy R."/>
        </authorList>
    </citation>
    <scope>NUCLEOTIDE SEQUENCE</scope>
    <source>
        <strain evidence="2">F6-686</strain>
    </source>
</reference>
<dbReference type="PANTHER" id="PTHR13355:SF22">
    <property type="entry name" value="SLL0786 PROTEIN"/>
    <property type="match status" value="1"/>
</dbReference>